<reference evidence="4 5" key="1">
    <citation type="submission" date="2023-02" db="EMBL/GenBank/DDBJ databases">
        <title>Description and genomic characterization of Microbulbifer bruguierae sp. nov., isolated from the sediment of mangrove plant Bruguiera sexangula.</title>
        <authorList>
            <person name="Long M."/>
        </authorList>
    </citation>
    <scope>NUCLEOTIDE SEQUENCE [LARGE SCALE GENOMIC DNA]</scope>
    <source>
        <strain evidence="4 5">H12</strain>
    </source>
</reference>
<dbReference type="SUPFAM" id="SSF53850">
    <property type="entry name" value="Periplasmic binding protein-like II"/>
    <property type="match status" value="1"/>
</dbReference>
<dbReference type="InterPro" id="IPR050682">
    <property type="entry name" value="ModA/WtpA"/>
</dbReference>
<keyword evidence="2" id="KW-0479">Metal-binding</keyword>
<dbReference type="Proteomes" id="UP001236500">
    <property type="component" value="Chromosome"/>
</dbReference>
<comment type="similarity">
    <text evidence="1">Belongs to the bacterial solute-binding protein ModA family.</text>
</comment>
<sequence length="266" mass="29151">MGIVQAINVARAGLLLMISSLAVFSLGTARAEELTVAVASNFTAPMKEIAARFEANSDHRVKLAFGSSGKFFAQISHGAPYQAFFSADQSKPARLVELGLARADSRFTYAEGQLALWSAKPDFVDPHGEVLKRQQFKRLAFANPKLAPYGVAAVEVLERLNLLEQTRGRWVQGENISQTYQFIASGNAELGFVALSQIQHDDTIKRGSAWILPRNLYNPIRQDAVILREGAKVSALADFWQFLQSAEARAIIQSYGYTPESGNGTE</sequence>
<dbReference type="NCBIfam" id="TIGR01256">
    <property type="entry name" value="modA"/>
    <property type="match status" value="1"/>
</dbReference>
<evidence type="ECO:0000313" key="4">
    <source>
        <dbReference type="EMBL" id="WGL17132.1"/>
    </source>
</evidence>
<evidence type="ECO:0000313" key="5">
    <source>
        <dbReference type="Proteomes" id="UP001236500"/>
    </source>
</evidence>
<dbReference type="RefSeq" id="WP_280320959.1">
    <property type="nucleotide sequence ID" value="NZ_CP118605.1"/>
</dbReference>
<proteinExistence type="inferred from homology"/>
<evidence type="ECO:0000256" key="1">
    <source>
        <dbReference type="ARBA" id="ARBA00009175"/>
    </source>
</evidence>
<gene>
    <name evidence="4" type="primary">modA</name>
    <name evidence="4" type="ORF">PVT68_02240</name>
</gene>
<keyword evidence="3" id="KW-0732">Signal</keyword>
<dbReference type="Pfam" id="PF13531">
    <property type="entry name" value="SBP_bac_11"/>
    <property type="match status" value="1"/>
</dbReference>
<dbReference type="InterPro" id="IPR005950">
    <property type="entry name" value="ModA"/>
</dbReference>
<organism evidence="4 5">
    <name type="scientific">Microbulbifer bruguierae</name>
    <dbReference type="NCBI Taxonomy" id="3029061"/>
    <lineage>
        <taxon>Bacteria</taxon>
        <taxon>Pseudomonadati</taxon>
        <taxon>Pseudomonadota</taxon>
        <taxon>Gammaproteobacteria</taxon>
        <taxon>Cellvibrionales</taxon>
        <taxon>Microbulbiferaceae</taxon>
        <taxon>Microbulbifer</taxon>
    </lineage>
</organism>
<dbReference type="PIRSF" id="PIRSF004846">
    <property type="entry name" value="ModA"/>
    <property type="match status" value="1"/>
</dbReference>
<accession>A0ABY8NHF5</accession>
<evidence type="ECO:0000256" key="3">
    <source>
        <dbReference type="ARBA" id="ARBA00022729"/>
    </source>
</evidence>
<dbReference type="PANTHER" id="PTHR30632:SF14">
    <property type="entry name" value="TUNGSTATE_MOLYBDATE_CHROMATE-BINDING PROTEIN MODA"/>
    <property type="match status" value="1"/>
</dbReference>
<dbReference type="PANTHER" id="PTHR30632">
    <property type="entry name" value="MOLYBDATE-BINDING PERIPLASMIC PROTEIN"/>
    <property type="match status" value="1"/>
</dbReference>
<dbReference type="InterPro" id="IPR044084">
    <property type="entry name" value="AvModA-like_subst-bd"/>
</dbReference>
<dbReference type="EMBL" id="CP118605">
    <property type="protein sequence ID" value="WGL17132.1"/>
    <property type="molecule type" value="Genomic_DNA"/>
</dbReference>
<keyword evidence="5" id="KW-1185">Reference proteome</keyword>
<dbReference type="CDD" id="cd13539">
    <property type="entry name" value="PBP2_AvModA"/>
    <property type="match status" value="1"/>
</dbReference>
<name>A0ABY8NHF5_9GAMM</name>
<dbReference type="Gene3D" id="3.40.190.10">
    <property type="entry name" value="Periplasmic binding protein-like II"/>
    <property type="match status" value="2"/>
</dbReference>
<protein>
    <submittedName>
        <fullName evidence="4">Molybdate ABC transporter substrate-binding protein</fullName>
    </submittedName>
</protein>
<evidence type="ECO:0000256" key="2">
    <source>
        <dbReference type="ARBA" id="ARBA00022723"/>
    </source>
</evidence>